<sequence length="124" mass="13881">MAHGDITHIDIPVDDIGRAKGFYGGLFGWDIQEMPGYEGYPMWQAPNKISGGVLAPRDENFDRPRSYVEVDSIDDVMRKVTELGGREVRPKSEISPTSWWAVFVDTEGNEIGLYESTTHGYGVE</sequence>
<dbReference type="CDD" id="cd07247">
    <property type="entry name" value="SgaA_N_like"/>
    <property type="match status" value="1"/>
</dbReference>
<evidence type="ECO:0000313" key="3">
    <source>
        <dbReference type="Proteomes" id="UP000269289"/>
    </source>
</evidence>
<dbReference type="InterPro" id="IPR029068">
    <property type="entry name" value="Glyas_Bleomycin-R_OHBP_Dase"/>
</dbReference>
<dbReference type="AlphaFoldDB" id="A0A3M2JAP8"/>
<gene>
    <name evidence="2" type="ORF">EBM89_12660</name>
</gene>
<dbReference type="InterPro" id="IPR052164">
    <property type="entry name" value="Anthracycline_SecMetBiosynth"/>
</dbReference>
<comment type="caution">
    <text evidence="2">The sequence shown here is derived from an EMBL/GenBank/DDBJ whole genome shotgun (WGS) entry which is preliminary data.</text>
</comment>
<keyword evidence="3" id="KW-1185">Reference proteome</keyword>
<proteinExistence type="predicted"/>
<protein>
    <submittedName>
        <fullName evidence="2">VOC family protein</fullName>
    </submittedName>
</protein>
<dbReference type="Gene3D" id="3.10.180.10">
    <property type="entry name" value="2,3-Dihydroxybiphenyl 1,2-Dioxygenase, domain 1"/>
    <property type="match status" value="1"/>
</dbReference>
<organism evidence="2 3">
    <name type="scientific">Cellulomonas triticagri</name>
    <dbReference type="NCBI Taxonomy" id="2483352"/>
    <lineage>
        <taxon>Bacteria</taxon>
        <taxon>Bacillati</taxon>
        <taxon>Actinomycetota</taxon>
        <taxon>Actinomycetes</taxon>
        <taxon>Micrococcales</taxon>
        <taxon>Cellulomonadaceae</taxon>
        <taxon>Cellulomonas</taxon>
    </lineage>
</organism>
<evidence type="ECO:0000313" key="2">
    <source>
        <dbReference type="EMBL" id="RMI08880.1"/>
    </source>
</evidence>
<dbReference type="EMBL" id="RFFI01000068">
    <property type="protein sequence ID" value="RMI08880.1"/>
    <property type="molecule type" value="Genomic_DNA"/>
</dbReference>
<dbReference type="Pfam" id="PF22677">
    <property type="entry name" value="Ble-like_N"/>
    <property type="match status" value="1"/>
</dbReference>
<feature type="domain" description="Glyoxalase/Bleomycin resistance-like N-terminal" evidence="1">
    <location>
        <begin position="6"/>
        <end position="35"/>
    </location>
</feature>
<reference evidence="2 3" key="1">
    <citation type="submission" date="2018-10" db="EMBL/GenBank/DDBJ databases">
        <title>Isolation, diversity and antifungal activity of actinobacteria from wheat.</title>
        <authorList>
            <person name="Han C."/>
        </authorList>
    </citation>
    <scope>NUCLEOTIDE SEQUENCE [LARGE SCALE GENOMIC DNA]</scope>
    <source>
        <strain evidence="2 3">NEAU-YY56</strain>
    </source>
</reference>
<name>A0A3M2JAP8_9CELL</name>
<dbReference type="RefSeq" id="WP_122149785.1">
    <property type="nucleotide sequence ID" value="NZ_RFFI01000068.1"/>
</dbReference>
<dbReference type="OrthoDB" id="9793039at2"/>
<dbReference type="InterPro" id="IPR053863">
    <property type="entry name" value="Glyoxy/Ble-like_N"/>
</dbReference>
<dbReference type="SUPFAM" id="SSF54593">
    <property type="entry name" value="Glyoxalase/Bleomycin resistance protein/Dihydroxybiphenyl dioxygenase"/>
    <property type="match status" value="1"/>
</dbReference>
<evidence type="ECO:0000259" key="1">
    <source>
        <dbReference type="Pfam" id="PF22677"/>
    </source>
</evidence>
<dbReference type="PANTHER" id="PTHR33993">
    <property type="entry name" value="GLYOXALASE-RELATED"/>
    <property type="match status" value="1"/>
</dbReference>
<accession>A0A3M2JAP8</accession>
<dbReference type="Proteomes" id="UP000269289">
    <property type="component" value="Unassembled WGS sequence"/>
</dbReference>